<reference evidence="3 4" key="1">
    <citation type="submission" date="2024-02" db="EMBL/GenBank/DDBJ databases">
        <title>New especies of Spiribacter isolated from saline water.</title>
        <authorList>
            <person name="Leon M.J."/>
            <person name="De La Haba R."/>
            <person name="Sanchez-Porro C."/>
            <person name="Ventosa A."/>
        </authorList>
    </citation>
    <scope>NUCLEOTIDE SEQUENCE [LARGE SCALE GENOMIC DNA]</scope>
    <source>
        <strain evidence="4">ag22IC4-189</strain>
    </source>
</reference>
<dbReference type="RefSeq" id="WP_367982788.1">
    <property type="nucleotide sequence ID" value="NZ_JBAKFF010000001.1"/>
</dbReference>
<dbReference type="InterPro" id="IPR031982">
    <property type="entry name" value="PilE-like"/>
</dbReference>
<accession>A0ABV3T707</accession>
<dbReference type="SUPFAM" id="SSF54523">
    <property type="entry name" value="Pili subunits"/>
    <property type="match status" value="1"/>
</dbReference>
<dbReference type="Gene3D" id="3.30.700.10">
    <property type="entry name" value="Glycoprotein, Type 4 Pilin"/>
    <property type="match status" value="1"/>
</dbReference>
<dbReference type="InterPro" id="IPR012902">
    <property type="entry name" value="N_methyl_site"/>
</dbReference>
<comment type="caution">
    <text evidence="3">The sequence shown here is derived from an EMBL/GenBank/DDBJ whole genome shotgun (WGS) entry which is preliminary data.</text>
</comment>
<evidence type="ECO:0000313" key="3">
    <source>
        <dbReference type="EMBL" id="MEX0429993.1"/>
    </source>
</evidence>
<dbReference type="Pfam" id="PF07963">
    <property type="entry name" value="N_methyl"/>
    <property type="match status" value="1"/>
</dbReference>
<dbReference type="InterPro" id="IPR000983">
    <property type="entry name" value="Bac_GSPG_pilin"/>
</dbReference>
<protein>
    <submittedName>
        <fullName evidence="3">Type IV pilin protein</fullName>
    </submittedName>
</protein>
<keyword evidence="1" id="KW-0488">Methylation</keyword>
<sequence>MQRWMGFTLLEMLVVLTIIAILATLAVPGYLQPVERVRGVQAGACLLEIAGRLERHRLRQGSYAGFAPMQSGAACIQSLSQAYVFEAGVPGEADWVDVTADPVAWQLRARRRSDPASAATAAPACMALVYRDNGRRGVIAATGGPVLTDTASIRACWR</sequence>
<gene>
    <name evidence="3" type="ORF">V6X30_01080</name>
</gene>
<evidence type="ECO:0000256" key="1">
    <source>
        <dbReference type="ARBA" id="ARBA00022481"/>
    </source>
</evidence>
<keyword evidence="4" id="KW-1185">Reference proteome</keyword>
<dbReference type="InterPro" id="IPR045584">
    <property type="entry name" value="Pilin-like"/>
</dbReference>
<dbReference type="PRINTS" id="PR00813">
    <property type="entry name" value="BCTERIALGSPG"/>
</dbReference>
<evidence type="ECO:0000256" key="2">
    <source>
        <dbReference type="SAM" id="Phobius"/>
    </source>
</evidence>
<keyword evidence="2" id="KW-0812">Transmembrane</keyword>
<organism evidence="3 4">
    <name type="scientific">Spiribacter insolitus</name>
    <dbReference type="NCBI Taxonomy" id="3122417"/>
    <lineage>
        <taxon>Bacteria</taxon>
        <taxon>Pseudomonadati</taxon>
        <taxon>Pseudomonadota</taxon>
        <taxon>Gammaproteobacteria</taxon>
        <taxon>Chromatiales</taxon>
        <taxon>Ectothiorhodospiraceae</taxon>
        <taxon>Spiribacter</taxon>
    </lineage>
</organism>
<keyword evidence="2" id="KW-0472">Membrane</keyword>
<dbReference type="EMBL" id="JBAKFF010000001">
    <property type="protein sequence ID" value="MEX0429993.1"/>
    <property type="molecule type" value="Genomic_DNA"/>
</dbReference>
<proteinExistence type="predicted"/>
<evidence type="ECO:0000313" key="4">
    <source>
        <dbReference type="Proteomes" id="UP001556637"/>
    </source>
</evidence>
<dbReference type="Proteomes" id="UP001556637">
    <property type="component" value="Unassembled WGS sequence"/>
</dbReference>
<dbReference type="NCBIfam" id="TIGR02532">
    <property type="entry name" value="IV_pilin_GFxxxE"/>
    <property type="match status" value="1"/>
</dbReference>
<dbReference type="Pfam" id="PF16732">
    <property type="entry name" value="ComP_DUS"/>
    <property type="match status" value="1"/>
</dbReference>
<name>A0ABV3T707_9GAMM</name>
<feature type="transmembrane region" description="Helical" evidence="2">
    <location>
        <begin position="12"/>
        <end position="31"/>
    </location>
</feature>
<keyword evidence="2" id="KW-1133">Transmembrane helix</keyword>